<protein>
    <submittedName>
        <fullName evidence="1">DUF3090 domain-containing protein</fullName>
    </submittedName>
</protein>
<dbReference type="EMBL" id="JBHUFZ010000029">
    <property type="protein sequence ID" value="MFD1891116.1"/>
    <property type="molecule type" value="Genomic_DNA"/>
</dbReference>
<organism evidence="1 2">
    <name type="scientific">Luteococcus peritonei</name>
    <dbReference type="NCBI Taxonomy" id="88874"/>
    <lineage>
        <taxon>Bacteria</taxon>
        <taxon>Bacillati</taxon>
        <taxon>Actinomycetota</taxon>
        <taxon>Actinomycetes</taxon>
        <taxon>Propionibacteriales</taxon>
        <taxon>Propionibacteriaceae</taxon>
        <taxon>Luteococcus</taxon>
    </lineage>
</organism>
<keyword evidence="2" id="KW-1185">Reference proteome</keyword>
<reference evidence="2" key="1">
    <citation type="journal article" date="2019" name="Int. J. Syst. Evol. Microbiol.">
        <title>The Global Catalogue of Microorganisms (GCM) 10K type strain sequencing project: providing services to taxonomists for standard genome sequencing and annotation.</title>
        <authorList>
            <consortium name="The Broad Institute Genomics Platform"/>
            <consortium name="The Broad Institute Genome Sequencing Center for Infectious Disease"/>
            <person name="Wu L."/>
            <person name="Ma J."/>
        </authorList>
    </citation>
    <scope>NUCLEOTIDE SEQUENCE [LARGE SCALE GENOMIC DNA]</scope>
    <source>
        <strain evidence="2">CAIM 431</strain>
    </source>
</reference>
<sequence length="196" mass="21749">MPRINHRFVFPDRFVAGTVGQPGQRTFFLQARQGNRLVSVVCEKQQVEVLADHLERILDELAKLSEGTVAIPQQHVTARDLDPLDAPLEEEFRVGTMTIAWDGATDGVQIELFSVEETEDLDEADPDEVLAQLEDVAASAETLAVTLRPEQARDFIARARALVHAGRPACPFCAQPINPEGHVCPRANGYRRPLFL</sequence>
<name>A0ABW4RXV9_9ACTN</name>
<comment type="caution">
    <text evidence="1">The sequence shown here is derived from an EMBL/GenBank/DDBJ whole genome shotgun (WGS) entry which is preliminary data.</text>
</comment>
<dbReference type="RefSeq" id="WP_343875298.1">
    <property type="nucleotide sequence ID" value="NZ_BAAAIX010000030.1"/>
</dbReference>
<dbReference type="InterPro" id="IPR021441">
    <property type="entry name" value="DUF3090"/>
</dbReference>
<evidence type="ECO:0000313" key="2">
    <source>
        <dbReference type="Proteomes" id="UP001597326"/>
    </source>
</evidence>
<dbReference type="NCBIfam" id="TIGR03847">
    <property type="entry name" value="conserved hypothetical protein"/>
    <property type="match status" value="1"/>
</dbReference>
<gene>
    <name evidence="1" type="ORF">ACFSCS_13130</name>
</gene>
<dbReference type="Pfam" id="PF11290">
    <property type="entry name" value="DUF3090"/>
    <property type="match status" value="1"/>
</dbReference>
<dbReference type="Proteomes" id="UP001597326">
    <property type="component" value="Unassembled WGS sequence"/>
</dbReference>
<proteinExistence type="predicted"/>
<evidence type="ECO:0000313" key="1">
    <source>
        <dbReference type="EMBL" id="MFD1891116.1"/>
    </source>
</evidence>
<accession>A0ABW4RXV9</accession>